<keyword evidence="2" id="KW-1185">Reference proteome</keyword>
<dbReference type="OrthoDB" id="4729899at2"/>
<dbReference type="InterPro" id="IPR038396">
    <property type="entry name" value="SpoIIAA-like_sf"/>
</dbReference>
<organism evidence="1 2">
    <name type="scientific">Mycolicibacterium hodleri</name>
    <dbReference type="NCBI Taxonomy" id="49897"/>
    <lineage>
        <taxon>Bacteria</taxon>
        <taxon>Bacillati</taxon>
        <taxon>Actinomycetota</taxon>
        <taxon>Actinomycetes</taxon>
        <taxon>Mycobacteriales</taxon>
        <taxon>Mycobacteriaceae</taxon>
        <taxon>Mycolicibacterium</taxon>
    </lineage>
</organism>
<accession>A0A502E252</accession>
<name>A0A502E252_9MYCO</name>
<dbReference type="InterPro" id="IPR021866">
    <property type="entry name" value="SpoIIAA-like"/>
</dbReference>
<dbReference type="Pfam" id="PF11964">
    <property type="entry name" value="SpoIIAA-like"/>
    <property type="match status" value="1"/>
</dbReference>
<dbReference type="EMBL" id="RCZG01000010">
    <property type="protein sequence ID" value="TPG31868.1"/>
    <property type="molecule type" value="Genomic_DNA"/>
</dbReference>
<dbReference type="AlphaFoldDB" id="A0A502E252"/>
<gene>
    <name evidence="1" type="ORF">EAH80_21060</name>
</gene>
<dbReference type="Gene3D" id="3.40.50.10600">
    <property type="entry name" value="SpoIIaa-like domains"/>
    <property type="match status" value="1"/>
</dbReference>
<evidence type="ECO:0000313" key="1">
    <source>
        <dbReference type="EMBL" id="TPG31868.1"/>
    </source>
</evidence>
<evidence type="ECO:0000313" key="2">
    <source>
        <dbReference type="Proteomes" id="UP000320095"/>
    </source>
</evidence>
<dbReference type="RefSeq" id="WP_140695244.1">
    <property type="nucleotide sequence ID" value="NZ_RCZG01000010.1"/>
</dbReference>
<protein>
    <submittedName>
        <fullName evidence="1">STAS/SEC14 domain-containing protein</fullName>
    </submittedName>
</protein>
<proteinExistence type="predicted"/>
<dbReference type="SUPFAM" id="SSF52091">
    <property type="entry name" value="SpoIIaa-like"/>
    <property type="match status" value="1"/>
</dbReference>
<dbReference type="InterPro" id="IPR036513">
    <property type="entry name" value="STAS_dom_sf"/>
</dbReference>
<comment type="caution">
    <text evidence="1">The sequence shown here is derived from an EMBL/GenBank/DDBJ whole genome shotgun (WGS) entry which is preliminary data.</text>
</comment>
<reference evidence="1 2" key="1">
    <citation type="journal article" date="2019" name="Environ. Microbiol.">
        <title>Species interactions and distinct microbial communities in high Arctic permafrost affected cryosols are associated with the CH4 and CO2 gas fluxes.</title>
        <authorList>
            <person name="Altshuler I."/>
            <person name="Hamel J."/>
            <person name="Turney S."/>
            <person name="Magnuson E."/>
            <person name="Levesque R."/>
            <person name="Greer C."/>
            <person name="Whyte L.G."/>
        </authorList>
    </citation>
    <scope>NUCLEOTIDE SEQUENCE [LARGE SCALE GENOMIC DNA]</scope>
    <source>
        <strain evidence="1 2">S5.20</strain>
    </source>
</reference>
<sequence>MIEVLPGFPDQVAAYACSGHLTKTDYGKILGDVEDRYTRHDKLRSYTEVAADFTGLDPGALWEDAKLGFGHMFDWDRMAVVTDTEWISRTTKFVLMLMPTEGRVYPMTEATREREWIKET</sequence>
<dbReference type="Proteomes" id="UP000320095">
    <property type="component" value="Unassembled WGS sequence"/>
</dbReference>